<sequence>MSQYNAASIQNLKAGLAIIAEMFNPKQICAMVEKFKSDQTFQINAQLAEKNFSNWEGSKKLLKPWIGKYAVARI</sequence>
<reference evidence="1 2" key="1">
    <citation type="journal article" date="2020" name="mSystems">
        <title>Defining Genomic and Predicted Metabolic Features of the Acetobacterium Genus.</title>
        <authorList>
            <person name="Ross D.E."/>
            <person name="Marshall C.W."/>
            <person name="Gulliver D."/>
            <person name="May H.D."/>
            <person name="Norman R.S."/>
        </authorList>
    </citation>
    <scope>NUCLEOTIDE SEQUENCE [LARGE SCALE GENOMIC DNA]</scope>
    <source>
        <strain evidence="1 2">DSM 9173</strain>
    </source>
</reference>
<accession>A0ABR6WQS6</accession>
<comment type="caution">
    <text evidence="1">The sequence shown here is derived from an EMBL/GenBank/DDBJ whole genome shotgun (WGS) entry which is preliminary data.</text>
</comment>
<evidence type="ECO:0000313" key="1">
    <source>
        <dbReference type="EMBL" id="MBC3798576.1"/>
    </source>
</evidence>
<dbReference type="RefSeq" id="WP_148606394.1">
    <property type="nucleotide sequence ID" value="NZ_RXYB01000039.1"/>
</dbReference>
<protein>
    <submittedName>
        <fullName evidence="1">Uncharacterized protein</fullName>
    </submittedName>
</protein>
<keyword evidence="2" id="KW-1185">Reference proteome</keyword>
<proteinExistence type="predicted"/>
<organism evidence="1 2">
    <name type="scientific">Acetobacterium tundrae</name>
    <dbReference type="NCBI Taxonomy" id="132932"/>
    <lineage>
        <taxon>Bacteria</taxon>
        <taxon>Bacillati</taxon>
        <taxon>Bacillota</taxon>
        <taxon>Clostridia</taxon>
        <taxon>Eubacteriales</taxon>
        <taxon>Eubacteriaceae</taxon>
        <taxon>Acetobacterium</taxon>
    </lineage>
</organism>
<evidence type="ECO:0000313" key="2">
    <source>
        <dbReference type="Proteomes" id="UP000653358"/>
    </source>
</evidence>
<dbReference type="EMBL" id="WJBB01000037">
    <property type="protein sequence ID" value="MBC3798576.1"/>
    <property type="molecule type" value="Genomic_DNA"/>
</dbReference>
<name>A0ABR6WQS6_9FIRM</name>
<gene>
    <name evidence="1" type="ORF">GH807_16260</name>
</gene>
<dbReference type="Proteomes" id="UP000653358">
    <property type="component" value="Unassembled WGS sequence"/>
</dbReference>